<keyword evidence="2" id="KW-0472">Membrane</keyword>
<protein>
    <submittedName>
        <fullName evidence="3">Uncharacterized protein</fullName>
    </submittedName>
</protein>
<evidence type="ECO:0000313" key="3">
    <source>
        <dbReference type="EMBL" id="QDU46743.1"/>
    </source>
</evidence>
<dbReference type="RefSeq" id="WP_145379228.1">
    <property type="nucleotide sequence ID" value="NZ_CP036276.1"/>
</dbReference>
<proteinExistence type="predicted"/>
<dbReference type="Proteomes" id="UP000319383">
    <property type="component" value="Chromosome"/>
</dbReference>
<evidence type="ECO:0000313" key="4">
    <source>
        <dbReference type="Proteomes" id="UP000319383"/>
    </source>
</evidence>
<feature type="region of interest" description="Disordered" evidence="1">
    <location>
        <begin position="133"/>
        <end position="154"/>
    </location>
</feature>
<keyword evidence="2" id="KW-1133">Transmembrane helix</keyword>
<keyword evidence="2" id="KW-0812">Transmembrane</keyword>
<name>A0A517ZW61_9PLAN</name>
<dbReference type="KEGG" id="sdyn:Mal52_52650"/>
<keyword evidence="4" id="KW-1185">Reference proteome</keyword>
<reference evidence="3 4" key="1">
    <citation type="submission" date="2019-02" db="EMBL/GenBank/DDBJ databases">
        <title>Deep-cultivation of Planctomycetes and their phenomic and genomic characterization uncovers novel biology.</title>
        <authorList>
            <person name="Wiegand S."/>
            <person name="Jogler M."/>
            <person name="Boedeker C."/>
            <person name="Pinto D."/>
            <person name="Vollmers J."/>
            <person name="Rivas-Marin E."/>
            <person name="Kohn T."/>
            <person name="Peeters S.H."/>
            <person name="Heuer A."/>
            <person name="Rast P."/>
            <person name="Oberbeckmann S."/>
            <person name="Bunk B."/>
            <person name="Jeske O."/>
            <person name="Meyerdierks A."/>
            <person name="Storesund J.E."/>
            <person name="Kallscheuer N."/>
            <person name="Luecker S."/>
            <person name="Lage O.M."/>
            <person name="Pohl T."/>
            <person name="Merkel B.J."/>
            <person name="Hornburger P."/>
            <person name="Mueller R.-W."/>
            <person name="Bruemmer F."/>
            <person name="Labrenz M."/>
            <person name="Spormann A.M."/>
            <person name="Op den Camp H."/>
            <person name="Overmann J."/>
            <person name="Amann R."/>
            <person name="Jetten M.S.M."/>
            <person name="Mascher T."/>
            <person name="Medema M.H."/>
            <person name="Devos D.P."/>
            <person name="Kaster A.-K."/>
            <person name="Ovreas L."/>
            <person name="Rohde M."/>
            <person name="Galperin M.Y."/>
            <person name="Jogler C."/>
        </authorList>
    </citation>
    <scope>NUCLEOTIDE SEQUENCE [LARGE SCALE GENOMIC DNA]</scope>
    <source>
        <strain evidence="3 4">Mal52</strain>
    </source>
</reference>
<sequence length="219" mass="23930">MSNDSFNDDFDDGRAAKPGMSTGVKVLIGVLVGGGILGLLCCGGLIYLGKQAADGFKVVETPAEVDELTKEIIQIDIPEQFTGKMGMKFNFIVFTMEMAVYEGVSSDSQLMIIQTTQPGAVSSEEQMEEIKRQMEQQGQSGEFDQQELKDAETETKSLTVRGQPVDFQFTTGMGEDGETTIHQISGAFPSGEGLVILMIQMPDEDYNEEEIVKMIESIQ</sequence>
<evidence type="ECO:0000256" key="1">
    <source>
        <dbReference type="SAM" id="MobiDB-lite"/>
    </source>
</evidence>
<accession>A0A517ZW61</accession>
<gene>
    <name evidence="3" type="ORF">Mal52_52650</name>
</gene>
<feature type="transmembrane region" description="Helical" evidence="2">
    <location>
        <begin position="26"/>
        <end position="48"/>
    </location>
</feature>
<organism evidence="3 4">
    <name type="scientific">Symmachiella dynata</name>
    <dbReference type="NCBI Taxonomy" id="2527995"/>
    <lineage>
        <taxon>Bacteria</taxon>
        <taxon>Pseudomonadati</taxon>
        <taxon>Planctomycetota</taxon>
        <taxon>Planctomycetia</taxon>
        <taxon>Planctomycetales</taxon>
        <taxon>Planctomycetaceae</taxon>
        <taxon>Symmachiella</taxon>
    </lineage>
</organism>
<dbReference type="AlphaFoldDB" id="A0A517ZW61"/>
<dbReference type="EMBL" id="CP036276">
    <property type="protein sequence ID" value="QDU46743.1"/>
    <property type="molecule type" value="Genomic_DNA"/>
</dbReference>
<evidence type="ECO:0000256" key="2">
    <source>
        <dbReference type="SAM" id="Phobius"/>
    </source>
</evidence>